<dbReference type="Proteomes" id="UP000294692">
    <property type="component" value="Unassembled WGS sequence"/>
</dbReference>
<dbReference type="AlphaFoldDB" id="A0A4R3UPE7"/>
<gene>
    <name evidence="1" type="ORF">EV686_11414</name>
</gene>
<name>A0A4R3UPE7_9BURK</name>
<organism evidence="1 2">
    <name type="scientific">Paracandidimonas soli</name>
    <dbReference type="NCBI Taxonomy" id="1917182"/>
    <lineage>
        <taxon>Bacteria</taxon>
        <taxon>Pseudomonadati</taxon>
        <taxon>Pseudomonadota</taxon>
        <taxon>Betaproteobacteria</taxon>
        <taxon>Burkholderiales</taxon>
        <taxon>Alcaligenaceae</taxon>
        <taxon>Paracandidimonas</taxon>
    </lineage>
</organism>
<accession>A0A4R3UPE7</accession>
<proteinExistence type="predicted"/>
<evidence type="ECO:0000313" key="1">
    <source>
        <dbReference type="EMBL" id="TCU92577.1"/>
    </source>
</evidence>
<dbReference type="RefSeq" id="WP_132478248.1">
    <property type="nucleotide sequence ID" value="NZ_SMBX01000014.1"/>
</dbReference>
<comment type="caution">
    <text evidence="1">The sequence shown here is derived from an EMBL/GenBank/DDBJ whole genome shotgun (WGS) entry which is preliminary data.</text>
</comment>
<keyword evidence="2" id="KW-1185">Reference proteome</keyword>
<reference evidence="1 2" key="1">
    <citation type="submission" date="2019-03" db="EMBL/GenBank/DDBJ databases">
        <title>Genomic Encyclopedia of Type Strains, Phase IV (KMG-IV): sequencing the most valuable type-strain genomes for metagenomic binning, comparative biology and taxonomic classification.</title>
        <authorList>
            <person name="Goeker M."/>
        </authorList>
    </citation>
    <scope>NUCLEOTIDE SEQUENCE [LARGE SCALE GENOMIC DNA]</scope>
    <source>
        <strain evidence="1 2">DSM 100048</strain>
    </source>
</reference>
<evidence type="ECO:0000313" key="2">
    <source>
        <dbReference type="Proteomes" id="UP000294692"/>
    </source>
</evidence>
<protein>
    <submittedName>
        <fullName evidence="1">Uncharacterized protein</fullName>
    </submittedName>
</protein>
<dbReference type="EMBL" id="SMBX01000014">
    <property type="protein sequence ID" value="TCU92577.1"/>
    <property type="molecule type" value="Genomic_DNA"/>
</dbReference>
<sequence>MADKYETLRAALPELVDEARRQGGINPRAQLIIDLLAERDALRETMHTVADLASQEWQDQHGKRMAATGNDGKRFWFITDDVMQEVRAALAQHQGEKHGDQ</sequence>